<reference evidence="1 2" key="1">
    <citation type="submission" date="2018-11" db="EMBL/GenBank/DDBJ databases">
        <title>Whole genome sequence of Bibersteinia trehalosi strain OADDL-BT1 an multidrug resistant pathogen isolate.</title>
        <authorList>
            <person name="Couger M."/>
            <person name="Ramachandran A."/>
        </authorList>
    </citation>
    <scope>NUCLEOTIDE SEQUENCE [LARGE SCALE GENOMIC DNA]</scope>
    <source>
        <strain evidence="1 2">OADDL-BT1</strain>
    </source>
</reference>
<organism evidence="1 2">
    <name type="scientific">Bibersteinia trehalosi</name>
    <name type="common">Pasteurella trehalosi</name>
    <dbReference type="NCBI Taxonomy" id="47735"/>
    <lineage>
        <taxon>Bacteria</taxon>
        <taxon>Pseudomonadati</taxon>
        <taxon>Pseudomonadota</taxon>
        <taxon>Gammaproteobacteria</taxon>
        <taxon>Pasteurellales</taxon>
        <taxon>Pasteurellaceae</taxon>
        <taxon>Bibersteinia</taxon>
    </lineage>
</organism>
<dbReference type="RefSeq" id="WP_125134758.1">
    <property type="nucleotide sequence ID" value="NZ_RRUC01000015.1"/>
</dbReference>
<gene>
    <name evidence="1" type="ORF">EIM44_04895</name>
</gene>
<dbReference type="Proteomes" id="UP000276010">
    <property type="component" value="Unassembled WGS sequence"/>
</dbReference>
<evidence type="ECO:0000313" key="1">
    <source>
        <dbReference type="EMBL" id="RRN04778.1"/>
    </source>
</evidence>
<proteinExistence type="predicted"/>
<evidence type="ECO:0000313" key="2">
    <source>
        <dbReference type="Proteomes" id="UP000276010"/>
    </source>
</evidence>
<protein>
    <submittedName>
        <fullName evidence="1">Uncharacterized protein</fullName>
    </submittedName>
</protein>
<comment type="caution">
    <text evidence="1">The sequence shown here is derived from an EMBL/GenBank/DDBJ whole genome shotgun (WGS) entry which is preliminary data.</text>
</comment>
<name>A0A3R8SRR7_BIBTR</name>
<accession>A0A3R8SRR7</accession>
<sequence>MSSYLSVSEFDLTIKQSENGKCYQLKQGEKIQATGSLNFCLDIFFERLKEQKKHALQLVAKTPKTIKVTFTAR</sequence>
<dbReference type="EMBL" id="RRUC01000015">
    <property type="protein sequence ID" value="RRN04778.1"/>
    <property type="molecule type" value="Genomic_DNA"/>
</dbReference>
<dbReference type="AlphaFoldDB" id="A0A3R8SRR7"/>